<evidence type="ECO:0000256" key="1">
    <source>
        <dbReference type="ARBA" id="ARBA00004651"/>
    </source>
</evidence>
<dbReference type="SUPFAM" id="SSF81665">
    <property type="entry name" value="Calcium ATPase, transmembrane domain M"/>
    <property type="match status" value="1"/>
</dbReference>
<dbReference type="Pfam" id="PF02687">
    <property type="entry name" value="FtsX"/>
    <property type="match status" value="2"/>
</dbReference>
<comment type="caution">
    <text evidence="8">The sequence shown here is derived from an EMBL/GenBank/DDBJ whole genome shotgun (WGS) entry which is preliminary data.</text>
</comment>
<dbReference type="GO" id="GO:0022857">
    <property type="term" value="F:transmembrane transporter activity"/>
    <property type="evidence" value="ECO:0007669"/>
    <property type="project" value="UniProtKB-ARBA"/>
</dbReference>
<evidence type="ECO:0000256" key="6">
    <source>
        <dbReference type="SAM" id="Phobius"/>
    </source>
</evidence>
<feature type="transmembrane region" description="Helical" evidence="6">
    <location>
        <begin position="20"/>
        <end position="40"/>
    </location>
</feature>
<evidence type="ECO:0000256" key="3">
    <source>
        <dbReference type="ARBA" id="ARBA00022692"/>
    </source>
</evidence>
<evidence type="ECO:0000256" key="2">
    <source>
        <dbReference type="ARBA" id="ARBA00022475"/>
    </source>
</evidence>
<feature type="transmembrane region" description="Helical" evidence="6">
    <location>
        <begin position="771"/>
        <end position="798"/>
    </location>
</feature>
<feature type="transmembrane region" description="Helical" evidence="6">
    <location>
        <begin position="686"/>
        <end position="706"/>
    </location>
</feature>
<comment type="subcellular location">
    <subcellularLocation>
        <location evidence="1">Cell membrane</location>
        <topology evidence="1">Multi-pass membrane protein</topology>
    </subcellularLocation>
</comment>
<evidence type="ECO:0000256" key="5">
    <source>
        <dbReference type="ARBA" id="ARBA00023136"/>
    </source>
</evidence>
<keyword evidence="3 6" id="KW-0812">Transmembrane</keyword>
<accession>A0A937LEB7</accession>
<feature type="domain" description="ABC3 transporter permease C-terminal" evidence="7">
    <location>
        <begin position="257"/>
        <end position="372"/>
    </location>
</feature>
<dbReference type="InterPro" id="IPR003838">
    <property type="entry name" value="ABC3_permease_C"/>
</dbReference>
<dbReference type="GO" id="GO:0005886">
    <property type="term" value="C:plasma membrane"/>
    <property type="evidence" value="ECO:0007669"/>
    <property type="project" value="UniProtKB-SubCell"/>
</dbReference>
<gene>
    <name evidence="8" type="ORF">ISQ63_02225</name>
</gene>
<keyword evidence="2" id="KW-1003">Cell membrane</keyword>
<feature type="transmembrane region" description="Helical" evidence="6">
    <location>
        <begin position="415"/>
        <end position="442"/>
    </location>
</feature>
<feature type="transmembrane region" description="Helical" evidence="6">
    <location>
        <begin position="735"/>
        <end position="759"/>
    </location>
</feature>
<evidence type="ECO:0000259" key="7">
    <source>
        <dbReference type="Pfam" id="PF02687"/>
    </source>
</evidence>
<feature type="transmembrane region" description="Helical" evidence="6">
    <location>
        <begin position="300"/>
        <end position="326"/>
    </location>
</feature>
<keyword evidence="4 6" id="KW-1133">Transmembrane helix</keyword>
<organism evidence="8 9">
    <name type="scientific">SAR86 cluster bacterium</name>
    <dbReference type="NCBI Taxonomy" id="2030880"/>
    <lineage>
        <taxon>Bacteria</taxon>
        <taxon>Pseudomonadati</taxon>
        <taxon>Pseudomonadota</taxon>
        <taxon>Gammaproteobacteria</taxon>
        <taxon>SAR86 cluster</taxon>
    </lineage>
</organism>
<feature type="transmembrane region" description="Helical" evidence="6">
    <location>
        <begin position="462"/>
        <end position="484"/>
    </location>
</feature>
<dbReference type="EMBL" id="JADHQC010000008">
    <property type="protein sequence ID" value="MBL6811682.1"/>
    <property type="molecule type" value="Genomic_DNA"/>
</dbReference>
<dbReference type="InterPro" id="IPR023298">
    <property type="entry name" value="ATPase_P-typ_TM_dom_sf"/>
</dbReference>
<dbReference type="AlphaFoldDB" id="A0A937LEB7"/>
<keyword evidence="5 6" id="KW-0472">Membrane</keyword>
<name>A0A937LEB7_9GAMM</name>
<evidence type="ECO:0000313" key="8">
    <source>
        <dbReference type="EMBL" id="MBL6811682.1"/>
    </source>
</evidence>
<dbReference type="Proteomes" id="UP000744438">
    <property type="component" value="Unassembled WGS sequence"/>
</dbReference>
<reference evidence="8" key="1">
    <citation type="submission" date="2020-10" db="EMBL/GenBank/DDBJ databases">
        <title>Microbiome of the Black Sea water column analyzed by genome centric metagenomics.</title>
        <authorList>
            <person name="Cabello-Yeves P.J."/>
            <person name="Callieri C."/>
            <person name="Picazo A."/>
            <person name="Mehrshad M."/>
            <person name="Haro-Moreno J.M."/>
            <person name="Roda-Garcia J."/>
            <person name="Dzembekova N."/>
            <person name="Slabakova V."/>
            <person name="Slabakova N."/>
            <person name="Moncheva S."/>
            <person name="Rodriguez-Valera F."/>
        </authorList>
    </citation>
    <scope>NUCLEOTIDE SEQUENCE</scope>
    <source>
        <strain evidence="8">BS307-5m-G49</strain>
    </source>
</reference>
<evidence type="ECO:0000313" key="9">
    <source>
        <dbReference type="Proteomes" id="UP000744438"/>
    </source>
</evidence>
<protein>
    <submittedName>
        <fullName evidence="8">FtsX-like permease family protein</fullName>
    </submittedName>
</protein>
<feature type="domain" description="ABC3 transporter permease C-terminal" evidence="7">
    <location>
        <begin position="689"/>
        <end position="802"/>
    </location>
</feature>
<feature type="transmembrane region" description="Helical" evidence="6">
    <location>
        <begin position="390"/>
        <end position="409"/>
    </location>
</feature>
<proteinExistence type="predicted"/>
<sequence>MTIASLALKIFFREFKSGQLLLMFLSLSLAVGIVASITFFTDRLDSSLIAESKQFLGGDLKYESSSSLDETAFPEGEYVFSKVHEFATVLATNNKFQLASIKSAATPYPLVGEIEILEKNSSKKVYKSPPNPNEIWLDERLARLLEVSLGEKVSVGEKDFTFKGIIIAESDRGAGSFAFAPKGIINSLDLEKTNVIKPGSRVRYSYLFKASSKDLVNLENYFQEIKKPGDEIMMPDNEASPLGRAINRASNFFLLGALLAIILSSLAIAICSLQFTRRHVDYVAIFKALGLSPNQIRNTYFLIFILMTLFSFLIGISLGWIVQISFIGLLKDYFPTELPLPGIDPYLISFITAFVCLIGFAFPMLRNLFTLSPNAILRKSERTVTSFNSGIYLIAGLSAFYFLLIFFIRDFALTNIIFFSILGFTLLIFFFIFGVFSFIKPLGLNPLNSLKMIAFELSRRKLFNSLQIVAITVAIALSLVAYSASTNLVSSWENSLPKNAPNNLLFNVYEGEREQLLSFLKENKIDLQPIYPVTSARFQRVSSGKEIDRTFNFTWMDSLPEGNEVIEGEWFAKDNNGISISSEISERYDLKLNDEIVIDVAGRRINSFIQSIREVNWENFSPNFFAIGFPSNFEEVASTYITSFHIPRDKKILSTELIKKFPTISVISLDALISEVQSIISRVSEALKLILGLTIISALFLMLATIQESFKQREKQNAILKTLGLDRKIMQKNTFLEYLAIGMVAGVLGSFLALIATYFIESVVFEINPKIYWEVILIGAFGSILVIGMIAALFTFYLSSKTPKDVLRGADG</sequence>
<dbReference type="PANTHER" id="PTHR30287:SF1">
    <property type="entry name" value="INNER MEMBRANE PROTEIN"/>
    <property type="match status" value="1"/>
</dbReference>
<dbReference type="InterPro" id="IPR038766">
    <property type="entry name" value="Membrane_comp_ABC_pdt"/>
</dbReference>
<evidence type="ECO:0000256" key="4">
    <source>
        <dbReference type="ARBA" id="ARBA00022989"/>
    </source>
</evidence>
<dbReference type="PANTHER" id="PTHR30287">
    <property type="entry name" value="MEMBRANE COMPONENT OF PREDICTED ABC SUPERFAMILY METABOLITE UPTAKE TRANSPORTER"/>
    <property type="match status" value="1"/>
</dbReference>
<feature type="transmembrane region" description="Helical" evidence="6">
    <location>
        <begin position="252"/>
        <end position="273"/>
    </location>
</feature>
<feature type="transmembrane region" description="Helical" evidence="6">
    <location>
        <begin position="346"/>
        <end position="369"/>
    </location>
</feature>